<dbReference type="EMBL" id="CP012898">
    <property type="protein sequence ID" value="ALJ05434.1"/>
    <property type="molecule type" value="Genomic_DNA"/>
</dbReference>
<accession>A0A0P0DBU1</accession>
<dbReference type="Proteomes" id="UP000057981">
    <property type="component" value="Chromosome"/>
</dbReference>
<evidence type="ECO:0000259" key="2">
    <source>
        <dbReference type="Pfam" id="PF19580"/>
    </source>
</evidence>
<keyword evidence="3" id="KW-0540">Nuclease</keyword>
<protein>
    <submittedName>
        <fullName evidence="3">Endonuclease</fullName>
    </submittedName>
</protein>
<dbReference type="PATRIC" id="fig|1736674.3.peg.2049"/>
<organism evidence="3 4">
    <name type="scientific">Pseudalgibacter alginicilyticus</name>
    <dbReference type="NCBI Taxonomy" id="1736674"/>
    <lineage>
        <taxon>Bacteria</taxon>
        <taxon>Pseudomonadati</taxon>
        <taxon>Bacteroidota</taxon>
        <taxon>Flavobacteriia</taxon>
        <taxon>Flavobacteriales</taxon>
        <taxon>Flavobacteriaceae</taxon>
        <taxon>Pseudalgibacter</taxon>
    </lineage>
</organism>
<dbReference type="OrthoDB" id="9802724at2"/>
<keyword evidence="4" id="KW-1185">Reference proteome</keyword>
<dbReference type="KEGG" id="ahz:APS56_10025"/>
<dbReference type="Gene3D" id="3.60.10.10">
    <property type="entry name" value="Endonuclease/exonuclease/phosphatase"/>
    <property type="match status" value="1"/>
</dbReference>
<evidence type="ECO:0000313" key="4">
    <source>
        <dbReference type="Proteomes" id="UP000057981"/>
    </source>
</evidence>
<dbReference type="InterPro" id="IPR036691">
    <property type="entry name" value="Endo/exonu/phosph_ase_sf"/>
</dbReference>
<dbReference type="RefSeq" id="WP_054727695.1">
    <property type="nucleotide sequence ID" value="NZ_CP012898.1"/>
</dbReference>
<reference evidence="3 4" key="1">
    <citation type="submission" date="2015-10" db="EMBL/GenBank/DDBJ databases">
        <authorList>
            <person name="Gilbert D.G."/>
        </authorList>
    </citation>
    <scope>NUCLEOTIDE SEQUENCE [LARGE SCALE GENOMIC DNA]</scope>
    <source>
        <strain evidence="4">HZ-22</strain>
    </source>
</reference>
<dbReference type="PANTHER" id="PTHR42834:SF1">
    <property type="entry name" value="ENDONUCLEASE_EXONUCLEASE_PHOSPHATASE FAMILY PROTEIN (AFU_ORTHOLOGUE AFUA_3G09210)"/>
    <property type="match status" value="1"/>
</dbReference>
<dbReference type="InterPro" id="IPR005135">
    <property type="entry name" value="Endo/exonuclease/phosphatase"/>
</dbReference>
<dbReference type="PANTHER" id="PTHR42834">
    <property type="entry name" value="ENDONUCLEASE/EXONUCLEASE/PHOSPHATASE FAMILY PROTEIN (AFU_ORTHOLOGUE AFUA_3G09210)"/>
    <property type="match status" value="1"/>
</dbReference>
<gene>
    <name evidence="3" type="ORF">APS56_10025</name>
</gene>
<evidence type="ECO:0000313" key="3">
    <source>
        <dbReference type="EMBL" id="ALJ05434.1"/>
    </source>
</evidence>
<proteinExistence type="predicted"/>
<dbReference type="GO" id="GO:0004519">
    <property type="term" value="F:endonuclease activity"/>
    <property type="evidence" value="ECO:0007669"/>
    <property type="project" value="UniProtKB-KW"/>
</dbReference>
<dbReference type="SUPFAM" id="SSF56219">
    <property type="entry name" value="DNase I-like"/>
    <property type="match status" value="1"/>
</dbReference>
<keyword evidence="1" id="KW-0732">Signal</keyword>
<evidence type="ECO:0000256" key="1">
    <source>
        <dbReference type="SAM" id="SignalP"/>
    </source>
</evidence>
<feature type="chain" id="PRO_5006043557" evidence="1">
    <location>
        <begin position="22"/>
        <end position="354"/>
    </location>
</feature>
<keyword evidence="3" id="KW-0378">Hydrolase</keyword>
<dbReference type="AlphaFoldDB" id="A0A0P0DBU1"/>
<keyword evidence="3" id="KW-0255">Endonuclease</keyword>
<sequence>MKHLTYMFFSFVVIVFSNLNAQTKKTYKIHTIAFYNLENLFDTINDPTKYDEASPIMELKANRTNAFSKKIQNMSRVIADIGFDVTNNTPAIIGVSEVENREVLETLVNDSTLRHKNYGIVHYDSPDIRGIDVGLLYQKKIFKPLYTSKHELKIYDNNGKRIYTRDQLLVSGLLENDMIHIIVNHWPSRRGGEENSRSKRVAAAKLSKHIVDSLQSNNPYAKIFIMGDLNDDPINTSVKDILKAKKNKNRIDLREFFNPFENFYKDGIGTTAYRDAWSLFDQIIISKSLLEKDYSSFQFYKAGVFNKNYLITTTGPYKGYPFRSWTYGGFSGGYSDHFPVYTYVIKEVEKFNDK</sequence>
<dbReference type="Pfam" id="PF19580">
    <property type="entry name" value="Exo_endo_phos_3"/>
    <property type="match status" value="1"/>
</dbReference>
<feature type="signal peptide" evidence="1">
    <location>
        <begin position="1"/>
        <end position="21"/>
    </location>
</feature>
<name>A0A0P0DBU1_9FLAO</name>
<dbReference type="STRING" id="1736674.APS56_10025"/>
<feature type="domain" description="Endonuclease/exonuclease/phosphatase" evidence="2">
    <location>
        <begin position="31"/>
        <end position="345"/>
    </location>
</feature>